<comment type="caution">
    <text evidence="1">The sequence shown here is derived from an EMBL/GenBank/DDBJ whole genome shotgun (WGS) entry which is preliminary data.</text>
</comment>
<dbReference type="AlphaFoldDB" id="A0A7J8UXN3"/>
<accession>A0A7J8UXN3</accession>
<evidence type="ECO:0000313" key="1">
    <source>
        <dbReference type="EMBL" id="MBA0655257.1"/>
    </source>
</evidence>
<keyword evidence="2" id="KW-1185">Reference proteome</keyword>
<name>A0A7J8UXN3_9ROSI</name>
<dbReference type="Proteomes" id="UP000593573">
    <property type="component" value="Unassembled WGS sequence"/>
</dbReference>
<evidence type="ECO:0008006" key="3">
    <source>
        <dbReference type="Google" id="ProtNLM"/>
    </source>
</evidence>
<proteinExistence type="predicted"/>
<protein>
    <recommendedName>
        <fullName evidence="3">Retrotransposon gag domain-containing protein</fullName>
    </recommendedName>
</protein>
<gene>
    <name evidence="1" type="ORF">Goklo_007758</name>
</gene>
<evidence type="ECO:0000313" key="2">
    <source>
        <dbReference type="Proteomes" id="UP000593573"/>
    </source>
</evidence>
<sequence>MVIALKEKTMVMTMALSTKIEELELKEFVGIRSVCDVDNFFRRMKNYFCARAKGIVDDVVKGQFYPEFTEEEARAKLQGIIQRGTVGEYVREFKELML</sequence>
<reference evidence="1 2" key="1">
    <citation type="journal article" date="2019" name="Genome Biol. Evol.">
        <title>Insights into the evolution of the New World diploid cottons (Gossypium, subgenus Houzingenia) based on genome sequencing.</title>
        <authorList>
            <person name="Grover C.E."/>
            <person name="Arick M.A. 2nd"/>
            <person name="Thrash A."/>
            <person name="Conover J.L."/>
            <person name="Sanders W.S."/>
            <person name="Peterson D.G."/>
            <person name="Frelichowski J.E."/>
            <person name="Scheffler J.A."/>
            <person name="Scheffler B.E."/>
            <person name="Wendel J.F."/>
        </authorList>
    </citation>
    <scope>NUCLEOTIDE SEQUENCE [LARGE SCALE GENOMIC DNA]</scope>
    <source>
        <strain evidence="1">57</strain>
        <tissue evidence="1">Leaf</tissue>
    </source>
</reference>
<organism evidence="1 2">
    <name type="scientific">Gossypium klotzschianum</name>
    <dbReference type="NCBI Taxonomy" id="34286"/>
    <lineage>
        <taxon>Eukaryota</taxon>
        <taxon>Viridiplantae</taxon>
        <taxon>Streptophyta</taxon>
        <taxon>Embryophyta</taxon>
        <taxon>Tracheophyta</taxon>
        <taxon>Spermatophyta</taxon>
        <taxon>Magnoliopsida</taxon>
        <taxon>eudicotyledons</taxon>
        <taxon>Gunneridae</taxon>
        <taxon>Pentapetalae</taxon>
        <taxon>rosids</taxon>
        <taxon>malvids</taxon>
        <taxon>Malvales</taxon>
        <taxon>Malvaceae</taxon>
        <taxon>Malvoideae</taxon>
        <taxon>Gossypium</taxon>
    </lineage>
</organism>
<dbReference type="EMBL" id="JABFAB010000008">
    <property type="protein sequence ID" value="MBA0655257.1"/>
    <property type="molecule type" value="Genomic_DNA"/>
</dbReference>